<evidence type="ECO:0000313" key="1">
    <source>
        <dbReference type="EMBL" id="MBX52829.1"/>
    </source>
</evidence>
<organism evidence="1">
    <name type="scientific">Rhizophora mucronata</name>
    <name type="common">Asiatic mangrove</name>
    <dbReference type="NCBI Taxonomy" id="61149"/>
    <lineage>
        <taxon>Eukaryota</taxon>
        <taxon>Viridiplantae</taxon>
        <taxon>Streptophyta</taxon>
        <taxon>Embryophyta</taxon>
        <taxon>Tracheophyta</taxon>
        <taxon>Spermatophyta</taxon>
        <taxon>Magnoliopsida</taxon>
        <taxon>eudicotyledons</taxon>
        <taxon>Gunneridae</taxon>
        <taxon>Pentapetalae</taxon>
        <taxon>rosids</taxon>
        <taxon>fabids</taxon>
        <taxon>Malpighiales</taxon>
        <taxon>Rhizophoraceae</taxon>
        <taxon>Rhizophora</taxon>
    </lineage>
</organism>
<protein>
    <submittedName>
        <fullName evidence="1">Uncharacterized protein</fullName>
    </submittedName>
</protein>
<accession>A0A2P2PDR9</accession>
<proteinExistence type="predicted"/>
<dbReference type="AlphaFoldDB" id="A0A2P2PDR9"/>
<dbReference type="EMBL" id="GGEC01072345">
    <property type="protein sequence ID" value="MBX52829.1"/>
    <property type="molecule type" value="Transcribed_RNA"/>
</dbReference>
<reference evidence="1" key="1">
    <citation type="submission" date="2018-02" db="EMBL/GenBank/DDBJ databases">
        <title>Rhizophora mucronata_Transcriptome.</title>
        <authorList>
            <person name="Meera S.P."/>
            <person name="Sreeshan A."/>
            <person name="Augustine A."/>
        </authorList>
    </citation>
    <scope>NUCLEOTIDE SEQUENCE</scope>
    <source>
        <tissue evidence="1">Leaf</tissue>
    </source>
</reference>
<name>A0A2P2PDR9_RHIMU</name>
<sequence>MCSFQLKNSSLYLQCFCFLCNLLWPSNGYSLFLNVSWII</sequence>